<name>A0A7W6DMN4_9RHOB</name>
<dbReference type="CDD" id="cd07209">
    <property type="entry name" value="Pat_hypo_Ecoli_Z1214_like"/>
    <property type="match status" value="1"/>
</dbReference>
<feature type="short sequence motif" description="GXGXXG" evidence="4">
    <location>
        <begin position="13"/>
        <end position="18"/>
    </location>
</feature>
<dbReference type="GO" id="GO:0016042">
    <property type="term" value="P:lipid catabolic process"/>
    <property type="evidence" value="ECO:0007669"/>
    <property type="project" value="UniProtKB-UniRule"/>
</dbReference>
<evidence type="ECO:0000256" key="2">
    <source>
        <dbReference type="ARBA" id="ARBA00022963"/>
    </source>
</evidence>
<evidence type="ECO:0000256" key="4">
    <source>
        <dbReference type="PROSITE-ProRule" id="PRU01161"/>
    </source>
</evidence>
<feature type="domain" description="PNPLA" evidence="5">
    <location>
        <begin position="9"/>
        <end position="213"/>
    </location>
</feature>
<dbReference type="Pfam" id="PF01734">
    <property type="entry name" value="Patatin"/>
    <property type="match status" value="1"/>
</dbReference>
<dbReference type="RefSeq" id="WP_183965815.1">
    <property type="nucleotide sequence ID" value="NZ_BAABBZ010000007.1"/>
</dbReference>
<dbReference type="PROSITE" id="PS51635">
    <property type="entry name" value="PNPLA"/>
    <property type="match status" value="1"/>
</dbReference>
<dbReference type="AlphaFoldDB" id="A0A7W6DMN4"/>
<evidence type="ECO:0000313" key="6">
    <source>
        <dbReference type="EMBL" id="MBB3985868.1"/>
    </source>
</evidence>
<comment type="caution">
    <text evidence="6">The sequence shown here is derived from an EMBL/GenBank/DDBJ whole genome shotgun (WGS) entry which is preliminary data.</text>
</comment>
<dbReference type="InterPro" id="IPR002641">
    <property type="entry name" value="PNPLA_dom"/>
</dbReference>
<sequence length="377" mass="41295">MASTELNALVLQGGGALGAYQAGTFSALDEAGFDFDWIAGISIGAINAALICGNRKEDRVAALEAFWDRITSNTPQSFGFWTASARRAFSEFAAAEVSMIGAPGFFRPRMPVAFWPFAPAPALSLYDTTPLEATLNDLVDFDLLNATGPRLCVGATDVETGNFTYFDSRDTRIDARHIMASGALPPGFPPVEIDGRFYWDGGLVSNTPLQYVMERAEGDAPLCIFQVDLFNARGGLPVDVIDVQQRQKDIQYSSRTRLTTDRYRQLHALQAAAERLAAKLPDTLKDDPDLALLREAGPSCPVTLVHLIHRKQGFEGGTKDYEFSRQSMTDHWAAGRGDVTRTLTHETWTSRCVGADGLHVFDLGTSENLKDPDHERL</sequence>
<dbReference type="Gene3D" id="3.40.1090.10">
    <property type="entry name" value="Cytosolic phospholipase A2 catalytic domain"/>
    <property type="match status" value="2"/>
</dbReference>
<keyword evidence="3 4" id="KW-0443">Lipid metabolism</keyword>
<accession>A0A7W6DMN4</accession>
<feature type="short sequence motif" description="GXSXG" evidence="4">
    <location>
        <begin position="40"/>
        <end position="44"/>
    </location>
</feature>
<keyword evidence="1 4" id="KW-0378">Hydrolase</keyword>
<protein>
    <submittedName>
        <fullName evidence="6">NTE family protein</fullName>
    </submittedName>
</protein>
<evidence type="ECO:0000256" key="3">
    <source>
        <dbReference type="ARBA" id="ARBA00023098"/>
    </source>
</evidence>
<dbReference type="GO" id="GO:0016787">
    <property type="term" value="F:hydrolase activity"/>
    <property type="evidence" value="ECO:0007669"/>
    <property type="project" value="UniProtKB-UniRule"/>
</dbReference>
<keyword evidence="7" id="KW-1185">Reference proteome</keyword>
<gene>
    <name evidence="6" type="ORF">GGQ68_002206</name>
</gene>
<proteinExistence type="predicted"/>
<reference evidence="6 7" key="1">
    <citation type="submission" date="2020-08" db="EMBL/GenBank/DDBJ databases">
        <title>Genomic Encyclopedia of Type Strains, Phase IV (KMG-IV): sequencing the most valuable type-strain genomes for metagenomic binning, comparative biology and taxonomic classification.</title>
        <authorList>
            <person name="Goeker M."/>
        </authorList>
    </citation>
    <scope>NUCLEOTIDE SEQUENCE [LARGE SCALE GENOMIC DNA]</scope>
    <source>
        <strain evidence="6 7">DSM 102235</strain>
    </source>
</reference>
<dbReference type="Pfam" id="PF12536">
    <property type="entry name" value="DUF3734"/>
    <property type="match status" value="1"/>
</dbReference>
<dbReference type="SUPFAM" id="SSF52151">
    <property type="entry name" value="FabD/lysophospholipase-like"/>
    <property type="match status" value="1"/>
</dbReference>
<dbReference type="PANTHER" id="PTHR14226">
    <property type="entry name" value="NEUROPATHY TARGET ESTERASE/SWISS CHEESE D.MELANOGASTER"/>
    <property type="match status" value="1"/>
</dbReference>
<evidence type="ECO:0000259" key="5">
    <source>
        <dbReference type="PROSITE" id="PS51635"/>
    </source>
</evidence>
<dbReference type="InterPro" id="IPR021095">
    <property type="entry name" value="DUF3734"/>
</dbReference>
<dbReference type="PANTHER" id="PTHR14226:SF57">
    <property type="entry name" value="BLR7027 PROTEIN"/>
    <property type="match status" value="1"/>
</dbReference>
<organism evidence="6 7">
    <name type="scientific">Sagittula marina</name>
    <dbReference type="NCBI Taxonomy" id="943940"/>
    <lineage>
        <taxon>Bacteria</taxon>
        <taxon>Pseudomonadati</taxon>
        <taxon>Pseudomonadota</taxon>
        <taxon>Alphaproteobacteria</taxon>
        <taxon>Rhodobacterales</taxon>
        <taxon>Roseobacteraceae</taxon>
        <taxon>Sagittula</taxon>
    </lineage>
</organism>
<evidence type="ECO:0000313" key="7">
    <source>
        <dbReference type="Proteomes" id="UP000541426"/>
    </source>
</evidence>
<evidence type="ECO:0000256" key="1">
    <source>
        <dbReference type="ARBA" id="ARBA00022801"/>
    </source>
</evidence>
<feature type="active site" description="Nucleophile" evidence="4">
    <location>
        <position position="42"/>
    </location>
</feature>
<dbReference type="InterPro" id="IPR016035">
    <property type="entry name" value="Acyl_Trfase/lysoPLipase"/>
</dbReference>
<dbReference type="EMBL" id="JACIEJ010000005">
    <property type="protein sequence ID" value="MBB3985868.1"/>
    <property type="molecule type" value="Genomic_DNA"/>
</dbReference>
<dbReference type="InterPro" id="IPR050301">
    <property type="entry name" value="NTE"/>
</dbReference>
<keyword evidence="2 4" id="KW-0442">Lipid degradation</keyword>
<feature type="active site" description="Proton acceptor" evidence="4">
    <location>
        <position position="200"/>
    </location>
</feature>
<dbReference type="Proteomes" id="UP000541426">
    <property type="component" value="Unassembled WGS sequence"/>
</dbReference>
<feature type="short sequence motif" description="DGA/G" evidence="4">
    <location>
        <begin position="200"/>
        <end position="202"/>
    </location>
</feature>